<keyword evidence="1" id="KW-0472">Membrane</keyword>
<accession>A0A2R4WZK5</accession>
<proteinExistence type="predicted"/>
<keyword evidence="1" id="KW-1133">Transmembrane helix</keyword>
<reference evidence="2 3" key="1">
    <citation type="submission" date="2018-04" db="EMBL/GenBank/DDBJ databases">
        <title>Halococcoides cellulosivorans gen. nov., sp. nov., an extremely halophilic cellulose-utilizing haloarchaeon from hypersaline lakes.</title>
        <authorList>
            <person name="Sorokin D.Y."/>
            <person name="Toshchakov S.V."/>
            <person name="Samarov N.I."/>
            <person name="Korzhenkov A."/>
            <person name="Kublanov I.V."/>
        </authorList>
    </citation>
    <scope>NUCLEOTIDE SEQUENCE [LARGE SCALE GENOMIC DNA]</scope>
    <source>
        <strain evidence="2 3">HArcel1</strain>
    </source>
</reference>
<gene>
    <name evidence="2" type="ORF">HARCEL1_04160</name>
</gene>
<feature type="transmembrane region" description="Helical" evidence="1">
    <location>
        <begin position="46"/>
        <end position="69"/>
    </location>
</feature>
<keyword evidence="1" id="KW-0812">Transmembrane</keyword>
<sequence>MATTIAMIDRARSLDRASSIQYALMIVLGSACFVAALAPIGNELKIAAVSLFFGITAGLWVSHLITVVYPRHRSGEVGE</sequence>
<evidence type="ECO:0000256" key="1">
    <source>
        <dbReference type="SAM" id="Phobius"/>
    </source>
</evidence>
<dbReference type="AlphaFoldDB" id="A0A2R4WZK5"/>
<evidence type="ECO:0000313" key="3">
    <source>
        <dbReference type="Proteomes" id="UP000244727"/>
    </source>
</evidence>
<organism evidence="2 3">
    <name type="scientific">Halococcoides cellulosivorans</name>
    <dbReference type="NCBI Taxonomy" id="1679096"/>
    <lineage>
        <taxon>Archaea</taxon>
        <taxon>Methanobacteriati</taxon>
        <taxon>Methanobacteriota</taxon>
        <taxon>Stenosarchaea group</taxon>
        <taxon>Halobacteria</taxon>
        <taxon>Halobacteriales</taxon>
        <taxon>Haloarculaceae</taxon>
        <taxon>Halococcoides</taxon>
    </lineage>
</organism>
<dbReference type="EMBL" id="CP028858">
    <property type="protein sequence ID" value="AWB26961.1"/>
    <property type="molecule type" value="Genomic_DNA"/>
</dbReference>
<dbReference type="Proteomes" id="UP000244727">
    <property type="component" value="Chromosome"/>
</dbReference>
<evidence type="ECO:0000313" key="2">
    <source>
        <dbReference type="EMBL" id="AWB26961.1"/>
    </source>
</evidence>
<keyword evidence="3" id="KW-1185">Reference proteome</keyword>
<protein>
    <submittedName>
        <fullName evidence="2">Uncharacterized protein</fullName>
    </submittedName>
</protein>
<dbReference type="KEGG" id="harc:HARCEL1_04160"/>
<feature type="transmembrane region" description="Helical" evidence="1">
    <location>
        <begin position="20"/>
        <end position="40"/>
    </location>
</feature>
<name>A0A2R4WZK5_9EURY</name>